<dbReference type="InterPro" id="IPR029069">
    <property type="entry name" value="HotDog_dom_sf"/>
</dbReference>
<dbReference type="GO" id="GO:0047617">
    <property type="term" value="F:fatty acyl-CoA hydrolase activity"/>
    <property type="evidence" value="ECO:0007669"/>
    <property type="project" value="TreeGrafter"/>
</dbReference>
<dbReference type="SUPFAM" id="SSF54637">
    <property type="entry name" value="Thioesterase/thiol ester dehydrase-isomerase"/>
    <property type="match status" value="1"/>
</dbReference>
<dbReference type="PIRSF" id="PIRSF003230">
    <property type="entry name" value="YbgC"/>
    <property type="match status" value="1"/>
</dbReference>
<dbReference type="KEGG" id="anf:AQPE_3559"/>
<proteinExistence type="inferred from homology"/>
<dbReference type="Pfam" id="PF13279">
    <property type="entry name" value="4HBT_2"/>
    <property type="match status" value="1"/>
</dbReference>
<gene>
    <name evidence="3" type="ORF">AQPE_3559</name>
</gene>
<dbReference type="PANTHER" id="PTHR31793:SF27">
    <property type="entry name" value="NOVEL THIOESTERASE SUPERFAMILY DOMAIN AND SAPOSIN A-TYPE DOMAIN CONTAINING PROTEIN (0610012H03RIK)"/>
    <property type="match status" value="1"/>
</dbReference>
<dbReference type="Gene3D" id="3.10.129.10">
    <property type="entry name" value="Hotdog Thioesterase"/>
    <property type="match status" value="1"/>
</dbReference>
<evidence type="ECO:0000256" key="2">
    <source>
        <dbReference type="ARBA" id="ARBA00022801"/>
    </source>
</evidence>
<sequence length="138" mass="16046">MDYVFELAFKVRDYECDIQGIVNNAVYQNYLEHTRHEFLEFVGLNFARMHDDGIDAVVIRVEIDYKAPLKSGDQFVCKVNVAREGNLKFVFLQDIYRLSDQKLMVKGKVTAVCVNNQTGRPVAPKELVEVFDRYIDKF</sequence>
<dbReference type="RefSeq" id="WP_318347622.1">
    <property type="nucleotide sequence ID" value="NZ_AP018694.1"/>
</dbReference>
<dbReference type="EMBL" id="AP018694">
    <property type="protein sequence ID" value="BBE19374.1"/>
    <property type="molecule type" value="Genomic_DNA"/>
</dbReference>
<dbReference type="AlphaFoldDB" id="A0A5K7SDP5"/>
<dbReference type="InterPro" id="IPR006684">
    <property type="entry name" value="YbgC/YbaW"/>
</dbReference>
<keyword evidence="2" id="KW-0378">Hydrolase</keyword>
<evidence type="ECO:0000256" key="1">
    <source>
        <dbReference type="ARBA" id="ARBA00005953"/>
    </source>
</evidence>
<comment type="similarity">
    <text evidence="1">Belongs to the 4-hydroxybenzoyl-CoA thioesterase family.</text>
</comment>
<accession>A0A5K7SDP5</accession>
<dbReference type="InterPro" id="IPR050563">
    <property type="entry name" value="4-hydroxybenzoyl-CoA_TE"/>
</dbReference>
<name>A0A5K7SDP5_9BACT</name>
<evidence type="ECO:0000313" key="3">
    <source>
        <dbReference type="EMBL" id="BBE19374.1"/>
    </source>
</evidence>
<keyword evidence="4" id="KW-1185">Reference proteome</keyword>
<reference evidence="3" key="1">
    <citation type="journal article" date="2020" name="Int. J. Syst. Evol. Microbiol.">
        <title>Aquipluma nitroreducens gen. nov. sp. nov., a novel facultatively anaerobic bacterium isolated from a freshwater lake.</title>
        <authorList>
            <person name="Watanabe M."/>
            <person name="Kojima H."/>
            <person name="Fukui M."/>
        </authorList>
    </citation>
    <scope>NUCLEOTIDE SEQUENCE</scope>
    <source>
        <strain evidence="3">MeG22</strain>
    </source>
</reference>
<dbReference type="CDD" id="cd00586">
    <property type="entry name" value="4HBT"/>
    <property type="match status" value="1"/>
</dbReference>
<organism evidence="3 4">
    <name type="scientific">Aquipluma nitroreducens</name>
    <dbReference type="NCBI Taxonomy" id="2010828"/>
    <lineage>
        <taxon>Bacteria</taxon>
        <taxon>Pseudomonadati</taxon>
        <taxon>Bacteroidota</taxon>
        <taxon>Bacteroidia</taxon>
        <taxon>Marinilabiliales</taxon>
        <taxon>Prolixibacteraceae</taxon>
        <taxon>Aquipluma</taxon>
    </lineage>
</organism>
<evidence type="ECO:0000313" key="4">
    <source>
        <dbReference type="Proteomes" id="UP001193389"/>
    </source>
</evidence>
<protein>
    <submittedName>
        <fullName evidence="3">4-hydroxybenzoyl-CoA thioesterase family active site</fullName>
    </submittedName>
</protein>
<dbReference type="PANTHER" id="PTHR31793">
    <property type="entry name" value="4-HYDROXYBENZOYL-COA THIOESTERASE FAMILY MEMBER"/>
    <property type="match status" value="1"/>
</dbReference>
<dbReference type="Proteomes" id="UP001193389">
    <property type="component" value="Chromosome"/>
</dbReference>
<dbReference type="NCBIfam" id="TIGR00051">
    <property type="entry name" value="YbgC/FadM family acyl-CoA thioesterase"/>
    <property type="match status" value="1"/>
</dbReference>